<keyword evidence="1" id="KW-0175">Coiled coil</keyword>
<dbReference type="PANTHER" id="PTHR23159">
    <property type="entry name" value="CENTROSOMAL PROTEIN 2"/>
    <property type="match status" value="1"/>
</dbReference>
<dbReference type="Proteomes" id="UP000308802">
    <property type="component" value="Unassembled WGS sequence"/>
</dbReference>
<evidence type="ECO:0000313" key="4">
    <source>
        <dbReference type="Proteomes" id="UP000308802"/>
    </source>
</evidence>
<feature type="compositionally biased region" description="Basic and acidic residues" evidence="2">
    <location>
        <begin position="354"/>
        <end position="399"/>
    </location>
</feature>
<evidence type="ECO:0000256" key="2">
    <source>
        <dbReference type="SAM" id="MobiDB-lite"/>
    </source>
</evidence>
<gene>
    <name evidence="3" type="ORF">D6D19_08423</name>
</gene>
<evidence type="ECO:0008006" key="5">
    <source>
        <dbReference type="Google" id="ProtNLM"/>
    </source>
</evidence>
<feature type="region of interest" description="Disordered" evidence="2">
    <location>
        <begin position="639"/>
        <end position="671"/>
    </location>
</feature>
<feature type="compositionally biased region" description="Low complexity" evidence="2">
    <location>
        <begin position="655"/>
        <end position="666"/>
    </location>
</feature>
<feature type="region of interest" description="Disordered" evidence="2">
    <location>
        <begin position="76"/>
        <end position="299"/>
    </location>
</feature>
<feature type="compositionally biased region" description="Basic and acidic residues" evidence="2">
    <location>
        <begin position="215"/>
        <end position="260"/>
    </location>
</feature>
<proteinExistence type="predicted"/>
<feature type="compositionally biased region" description="Basic and acidic residues" evidence="2">
    <location>
        <begin position="642"/>
        <end position="654"/>
    </location>
</feature>
<dbReference type="AlphaFoldDB" id="A0A4S8ZSV1"/>
<feature type="compositionally biased region" description="Polar residues" evidence="2">
    <location>
        <begin position="262"/>
        <end position="274"/>
    </location>
</feature>
<feature type="compositionally biased region" description="Basic and acidic residues" evidence="2">
    <location>
        <begin position="122"/>
        <end position="136"/>
    </location>
</feature>
<reference evidence="3 4" key="1">
    <citation type="submission" date="2018-10" db="EMBL/GenBank/DDBJ databases">
        <title>Fifty Aureobasidium pullulans genomes reveal a recombining polyextremotolerant generalist.</title>
        <authorList>
            <person name="Gostincar C."/>
            <person name="Turk M."/>
            <person name="Zajc J."/>
            <person name="Gunde-Cimerman N."/>
        </authorList>
    </citation>
    <scope>NUCLEOTIDE SEQUENCE [LARGE SCALE GENOMIC DNA]</scope>
    <source>
        <strain evidence="3 4">EXF-10659</strain>
    </source>
</reference>
<evidence type="ECO:0000256" key="1">
    <source>
        <dbReference type="SAM" id="Coils"/>
    </source>
</evidence>
<sequence>MLSSPPPPAPPPHRTPRDDEHDQTQYSLDLDALNLDDEPSGLDSPSVHRIVDKIHSDDIDGPTDFTLNLAKYFKGTPRKQPLPAWEEQQDFNEASDLMTNSSINGSPRHDRTTQSEPGADDSTPRPDQAEFEDPRKNMLQPTVEDYYSELTPGRPASIQLPSEPAQRRSYSTSRLRQSQNQRPSSPPTISSMRSPMQNFDSTPNQKPHSLYQELQKLREVNERATRQYQRSDRSYSRGRSEDGNELESIRNELDRVREESQDYQQRLQELQSDLDQSKDAEKDALKLADDRAKELDQMHDSEDAEIHNLHVQLGQARDAERQTHNALDKVKDELKTKDGLLAELRGQLKQSQDNLRETENDMQDLKTWNDDQRKAKSDELQRVRQELSDARKEVQQAKDDQDEDVAVNHSKVDVDAGFAASERVEELERQIASLQTQLENMRKAVDIKDKLIADLKAQIKDDLSSENLKTQLQQAQDALAAKEKAVQSAHEDADTKAADMTRGLAEQLQQANQRLAAYESEKESTKADSTLTQLEAQLQKARDELNSVLQRHTSDKEAWAKADSEAQQSQASVYDQLKKEQEARRNAIEEARSLREELDMLQHFNRMEDKRSPPLKDQSAQYLADSLRKDLQALRAQLESQQKQHHEEIERLRESWTSPSSSDTSSLQAVRAEHRRTIDLIEEGMASLRTSRDTLSLRVNELEDNLATTASDLQTTQNSLTLMEADLAAKTTELEDLTSAKTTLEGTLKETTEKLEETTQELSDLHALNLDFDTKLSSTLKKREDSWRAKLKLLKSDLATKDMQISKLEEERKGMVKALMGFWGREEFGGDDGFDFVDVEEKENGKGEEKSQKFRKLLPILLSTSAEYGDARIVSVTSTGFHVAPKDQGIIFDDLTTTQNYGFGSNWTRYGQSKLALLVYTRTLAEKYPELTTVVVHPGVIATDLVEGLGWTDRMIVYATNIGKMVSEEEGVKNGIWAATVKREDMVSGGFYEPVGEVGKHSRWSEDEGLAAKLLEWTEGVLKEHGC</sequence>
<dbReference type="PANTHER" id="PTHR23159:SF31">
    <property type="entry name" value="CENTROSOME-ASSOCIATED PROTEIN CEP250 ISOFORM X1"/>
    <property type="match status" value="1"/>
</dbReference>
<organism evidence="3 4">
    <name type="scientific">Aureobasidium pullulans</name>
    <name type="common">Black yeast</name>
    <name type="synonym">Pullularia pullulans</name>
    <dbReference type="NCBI Taxonomy" id="5580"/>
    <lineage>
        <taxon>Eukaryota</taxon>
        <taxon>Fungi</taxon>
        <taxon>Dikarya</taxon>
        <taxon>Ascomycota</taxon>
        <taxon>Pezizomycotina</taxon>
        <taxon>Dothideomycetes</taxon>
        <taxon>Dothideomycetidae</taxon>
        <taxon>Dothideales</taxon>
        <taxon>Saccotheciaceae</taxon>
        <taxon>Aureobasidium</taxon>
    </lineage>
</organism>
<dbReference type="SUPFAM" id="SSF51735">
    <property type="entry name" value="NAD(P)-binding Rossmann-fold domains"/>
    <property type="match status" value="1"/>
</dbReference>
<dbReference type="InterPro" id="IPR036291">
    <property type="entry name" value="NAD(P)-bd_dom_sf"/>
</dbReference>
<feature type="compositionally biased region" description="Pro residues" evidence="2">
    <location>
        <begin position="1"/>
        <end position="13"/>
    </location>
</feature>
<feature type="region of interest" description="Disordered" evidence="2">
    <location>
        <begin position="347"/>
        <end position="408"/>
    </location>
</feature>
<dbReference type="EMBL" id="QZAO01000391">
    <property type="protein sequence ID" value="THW69361.1"/>
    <property type="molecule type" value="Genomic_DNA"/>
</dbReference>
<comment type="caution">
    <text evidence="3">The sequence shown here is derived from an EMBL/GenBank/DDBJ whole genome shotgun (WGS) entry which is preliminary data.</text>
</comment>
<feature type="coiled-coil region" evidence="1">
    <location>
        <begin position="685"/>
        <end position="811"/>
    </location>
</feature>
<feature type="compositionally biased region" description="Polar residues" evidence="2">
    <location>
        <begin position="168"/>
        <end position="207"/>
    </location>
</feature>
<protein>
    <recommendedName>
        <fullName evidence="5">NAD(P)-binding protein</fullName>
    </recommendedName>
</protein>
<name>A0A4S8ZSV1_AURPU</name>
<dbReference type="Gene3D" id="3.40.50.720">
    <property type="entry name" value="NAD(P)-binding Rossmann-like Domain"/>
    <property type="match status" value="1"/>
</dbReference>
<evidence type="ECO:0000313" key="3">
    <source>
        <dbReference type="EMBL" id="THW69361.1"/>
    </source>
</evidence>
<feature type="region of interest" description="Disordered" evidence="2">
    <location>
        <begin position="1"/>
        <end position="25"/>
    </location>
</feature>
<feature type="compositionally biased region" description="Basic and acidic residues" evidence="2">
    <location>
        <begin position="275"/>
        <end position="299"/>
    </location>
</feature>
<accession>A0A4S8ZSV1</accession>